<dbReference type="SUPFAM" id="SSF53254">
    <property type="entry name" value="Phosphoglycerate mutase-like"/>
    <property type="match status" value="1"/>
</dbReference>
<dbReference type="GO" id="GO:0016791">
    <property type="term" value="F:phosphatase activity"/>
    <property type="evidence" value="ECO:0007669"/>
    <property type="project" value="TreeGrafter"/>
</dbReference>
<organism evidence="2 3">
    <name type="scientific">Aestuariivirga litoralis</name>
    <dbReference type="NCBI Taxonomy" id="2650924"/>
    <lineage>
        <taxon>Bacteria</taxon>
        <taxon>Pseudomonadati</taxon>
        <taxon>Pseudomonadota</taxon>
        <taxon>Alphaproteobacteria</taxon>
        <taxon>Hyphomicrobiales</taxon>
        <taxon>Aestuariivirgaceae</taxon>
        <taxon>Aestuariivirga</taxon>
    </lineage>
</organism>
<dbReference type="InterPro" id="IPR029033">
    <property type="entry name" value="His_PPase_superfam"/>
</dbReference>
<dbReference type="CDD" id="cd07067">
    <property type="entry name" value="HP_PGM_like"/>
    <property type="match status" value="1"/>
</dbReference>
<dbReference type="AlphaFoldDB" id="A0A2W2B683"/>
<evidence type="ECO:0000313" key="3">
    <source>
        <dbReference type="Proteomes" id="UP000248795"/>
    </source>
</evidence>
<dbReference type="RefSeq" id="WP_111199832.1">
    <property type="nucleotide sequence ID" value="NZ_QKVK01000009.1"/>
</dbReference>
<dbReference type="InterPro" id="IPR013078">
    <property type="entry name" value="His_Pase_superF_clade-1"/>
</dbReference>
<dbReference type="PANTHER" id="PTHR48100:SF59">
    <property type="entry name" value="ADENOSYLCOBALAMIN_ALPHA-RIBAZOLE PHOSPHATASE"/>
    <property type="match status" value="1"/>
</dbReference>
<dbReference type="InterPro" id="IPR050275">
    <property type="entry name" value="PGM_Phosphatase"/>
</dbReference>
<comment type="caution">
    <text evidence="2">The sequence shown here is derived from an EMBL/GenBank/DDBJ whole genome shotgun (WGS) entry which is preliminary data.</text>
</comment>
<name>A0A2W2B683_9HYPH</name>
<evidence type="ECO:0000256" key="1">
    <source>
        <dbReference type="PIRSR" id="PIRSR613078-2"/>
    </source>
</evidence>
<dbReference type="EMBL" id="QKVK01000009">
    <property type="protein sequence ID" value="PZF75638.1"/>
    <property type="molecule type" value="Genomic_DNA"/>
</dbReference>
<sequence length="201" mass="22880">MNKQRPPIYFVRHGETDWNVQGLIQGWTDIELNQKGHAQARAVGEALRKVREFHPDFNFVVSPLKRARQTMGYIAEALALEPEQIAIEPAVTELGFGVWEGRPFWELKASPVYPPHPEDRYFWRPDEGESYEDGHARINRWLDTLDRPTVVVAHGAIGRCLIAEIAGLPRRDLVELAMRQGFYCKLGNGKAEWFDATADAA</sequence>
<dbReference type="Gene3D" id="3.40.50.1240">
    <property type="entry name" value="Phosphoglycerate mutase-like"/>
    <property type="match status" value="1"/>
</dbReference>
<dbReference type="Pfam" id="PF00300">
    <property type="entry name" value="His_Phos_1"/>
    <property type="match status" value="1"/>
</dbReference>
<accession>A0A2W2B683</accession>
<proteinExistence type="predicted"/>
<keyword evidence="3" id="KW-1185">Reference proteome</keyword>
<dbReference type="SMART" id="SM00855">
    <property type="entry name" value="PGAM"/>
    <property type="match status" value="1"/>
</dbReference>
<evidence type="ECO:0000313" key="2">
    <source>
        <dbReference type="EMBL" id="PZF75638.1"/>
    </source>
</evidence>
<gene>
    <name evidence="2" type="ORF">DK847_17505</name>
</gene>
<dbReference type="PANTHER" id="PTHR48100">
    <property type="entry name" value="BROAD-SPECIFICITY PHOSPHATASE YOR283W-RELATED"/>
    <property type="match status" value="1"/>
</dbReference>
<dbReference type="Proteomes" id="UP000248795">
    <property type="component" value="Unassembled WGS sequence"/>
</dbReference>
<dbReference type="PIRSF" id="PIRSF000709">
    <property type="entry name" value="6PFK_2-Ptase"/>
    <property type="match status" value="1"/>
</dbReference>
<protein>
    <submittedName>
        <fullName evidence="2">Histidine phosphatase family protein</fullName>
    </submittedName>
</protein>
<dbReference type="GO" id="GO:0005737">
    <property type="term" value="C:cytoplasm"/>
    <property type="evidence" value="ECO:0007669"/>
    <property type="project" value="TreeGrafter"/>
</dbReference>
<feature type="binding site" evidence="1">
    <location>
        <begin position="12"/>
        <end position="19"/>
    </location>
    <ligand>
        <name>substrate</name>
    </ligand>
</feature>
<feature type="binding site" evidence="1">
    <location>
        <position position="66"/>
    </location>
    <ligand>
        <name>substrate</name>
    </ligand>
</feature>
<reference evidence="3" key="1">
    <citation type="submission" date="2018-06" db="EMBL/GenBank/DDBJ databases">
        <title>Aestuariibacter litoralis strain KCTC 52945T.</title>
        <authorList>
            <person name="Li X."/>
            <person name="Salam N."/>
            <person name="Li J.-L."/>
            <person name="Chen Y.-M."/>
            <person name="Yang Z.-W."/>
            <person name="Zhang L.-Y."/>
            <person name="Han M.-X."/>
            <person name="Xiao M."/>
            <person name="Li W.-J."/>
        </authorList>
    </citation>
    <scope>NUCLEOTIDE SEQUENCE [LARGE SCALE GENOMIC DNA]</scope>
    <source>
        <strain evidence="3">KCTC 52945</strain>
    </source>
</reference>